<dbReference type="EMBL" id="VORT01000009">
    <property type="protein sequence ID" value="TXD72347.1"/>
    <property type="molecule type" value="Genomic_DNA"/>
</dbReference>
<accession>A0A5C6YXC0</accession>
<dbReference type="OrthoDB" id="9770030at2"/>
<gene>
    <name evidence="1" type="ORF">ESU54_13070</name>
</gene>
<organism evidence="1 2">
    <name type="scientific">Aequorivita antarctica</name>
    <dbReference type="NCBI Taxonomy" id="153266"/>
    <lineage>
        <taxon>Bacteria</taxon>
        <taxon>Pseudomonadati</taxon>
        <taxon>Bacteroidota</taxon>
        <taxon>Flavobacteriia</taxon>
        <taxon>Flavobacteriales</taxon>
        <taxon>Flavobacteriaceae</taxon>
        <taxon>Aequorivita</taxon>
    </lineage>
</organism>
<dbReference type="Proteomes" id="UP000321497">
    <property type="component" value="Unassembled WGS sequence"/>
</dbReference>
<comment type="caution">
    <text evidence="1">The sequence shown here is derived from an EMBL/GenBank/DDBJ whole genome shotgun (WGS) entry which is preliminary data.</text>
</comment>
<sequence>MKTGETQWSKEELKTYILILCAKADKVEAEEEIALIKTKTSNEIFDKMYREFQNDDEDESLEKIQNALEWHQYSELELCELKNEIQQIFAADRKIPMSESNLGRILENIIY</sequence>
<evidence type="ECO:0008006" key="3">
    <source>
        <dbReference type="Google" id="ProtNLM"/>
    </source>
</evidence>
<reference evidence="1 2" key="1">
    <citation type="submission" date="2019-08" db="EMBL/GenBank/DDBJ databases">
        <title>Genome of Aequorivita antarctica SW49 (type strain).</title>
        <authorList>
            <person name="Bowman J.P."/>
        </authorList>
    </citation>
    <scope>NUCLEOTIDE SEQUENCE [LARGE SCALE GENOMIC DNA]</scope>
    <source>
        <strain evidence="1 2">SW49</strain>
    </source>
</reference>
<protein>
    <recommendedName>
        <fullName evidence="3">TerB family tellurite resistance protein</fullName>
    </recommendedName>
</protein>
<dbReference type="AlphaFoldDB" id="A0A5C6YXC0"/>
<name>A0A5C6YXC0_9FLAO</name>
<dbReference type="RefSeq" id="WP_111844107.1">
    <property type="nucleotide sequence ID" value="NZ_UEGI01000004.1"/>
</dbReference>
<evidence type="ECO:0000313" key="1">
    <source>
        <dbReference type="EMBL" id="TXD72347.1"/>
    </source>
</evidence>
<keyword evidence="2" id="KW-1185">Reference proteome</keyword>
<proteinExistence type="predicted"/>
<evidence type="ECO:0000313" key="2">
    <source>
        <dbReference type="Proteomes" id="UP000321497"/>
    </source>
</evidence>